<comment type="function">
    <text evidence="1">Multidrug efflux pump.</text>
</comment>
<sequence length="460" mass="46568">MIGKGSGRTGRSAWAGIAAAALPLYLTMIAASAGALVDTALLGNHATAALAAFAVTVAVFSPATATVAGALRGVMPFVAPRKDDPDRLLPVVHSGMWLAVIVGGLGAAAVAAVPLIGRVTEVPRPTLDALGIFPYLLAASVLAIAVTSAATSVLVALGRSTSVMRAGLLGTGASATLSVVLVGGPGPLPSLGLTGAGIAMLASSLITAVANQLALHRCTALSGRSLRPGRPDLRQVWKVGAVGIPLAGTVLVKFAVLGVLTFAAARIGTDSAAVHSVGISLVNLIFTAAVAIGQATIPLISEYAEERDTARIRRGIRAGTWLALAVVGFIGTAVIVCSAWVVPLFTSDPEVRPQITELLPWVLAVVVTDAAQAVVGFGLIGLKRTVPSFVTTAICYGVLAAVAAPLATAGGLTALWAALALTNSLQTAGKAYAFHRHSAYRPPAPRYAVELPRVGKRKTR</sequence>
<evidence type="ECO:0000313" key="8">
    <source>
        <dbReference type="Proteomes" id="UP001622690"/>
    </source>
</evidence>
<keyword evidence="6" id="KW-1133">Transmembrane helix</keyword>
<dbReference type="RefSeq" id="WP_406258946.1">
    <property type="nucleotide sequence ID" value="NZ_CP108125.1"/>
</dbReference>
<evidence type="ECO:0000256" key="4">
    <source>
        <dbReference type="ARBA" id="ARBA00022448"/>
    </source>
</evidence>
<proteinExistence type="inferred from homology"/>
<accession>A0ABZ1IZW5</accession>
<evidence type="ECO:0000313" key="7">
    <source>
        <dbReference type="EMBL" id="WTO85426.1"/>
    </source>
</evidence>
<feature type="transmembrane region" description="Helical" evidence="6">
    <location>
        <begin position="236"/>
        <end position="265"/>
    </location>
</feature>
<evidence type="ECO:0000256" key="2">
    <source>
        <dbReference type="ARBA" id="ARBA00010199"/>
    </source>
</evidence>
<dbReference type="PANTHER" id="PTHR43298:SF2">
    <property type="entry name" value="FMN_FAD EXPORTER YEEO-RELATED"/>
    <property type="match status" value="1"/>
</dbReference>
<feature type="transmembrane region" description="Helical" evidence="6">
    <location>
        <begin position="277"/>
        <end position="300"/>
    </location>
</feature>
<feature type="transmembrane region" description="Helical" evidence="6">
    <location>
        <begin position="166"/>
        <end position="185"/>
    </location>
</feature>
<keyword evidence="8" id="KW-1185">Reference proteome</keyword>
<dbReference type="Proteomes" id="UP001622690">
    <property type="component" value="Chromosome"/>
</dbReference>
<evidence type="ECO:0000256" key="6">
    <source>
        <dbReference type="SAM" id="Phobius"/>
    </source>
</evidence>
<dbReference type="PANTHER" id="PTHR43298">
    <property type="entry name" value="MULTIDRUG RESISTANCE PROTEIN NORM-RELATED"/>
    <property type="match status" value="1"/>
</dbReference>
<feature type="transmembrane region" description="Helical" evidence="6">
    <location>
        <begin position="361"/>
        <end position="382"/>
    </location>
</feature>
<dbReference type="InterPro" id="IPR002528">
    <property type="entry name" value="MATE_fam"/>
</dbReference>
<feature type="transmembrane region" description="Helical" evidence="6">
    <location>
        <begin position="12"/>
        <end position="37"/>
    </location>
</feature>
<feature type="transmembrane region" description="Helical" evidence="6">
    <location>
        <begin position="49"/>
        <end position="74"/>
    </location>
</feature>
<protein>
    <recommendedName>
        <fullName evidence="3">Probable multidrug resistance protein NorM</fullName>
    </recommendedName>
    <alternativeName>
        <fullName evidence="5">Multidrug-efflux transporter</fullName>
    </alternativeName>
</protein>
<keyword evidence="6" id="KW-0812">Transmembrane</keyword>
<feature type="transmembrane region" description="Helical" evidence="6">
    <location>
        <begin position="95"/>
        <end position="116"/>
    </location>
</feature>
<evidence type="ECO:0000256" key="1">
    <source>
        <dbReference type="ARBA" id="ARBA00003408"/>
    </source>
</evidence>
<feature type="transmembrane region" description="Helical" evidence="6">
    <location>
        <begin position="321"/>
        <end position="341"/>
    </location>
</feature>
<dbReference type="InterPro" id="IPR050222">
    <property type="entry name" value="MATE_MdtK"/>
</dbReference>
<feature type="transmembrane region" description="Helical" evidence="6">
    <location>
        <begin position="394"/>
        <end position="419"/>
    </location>
</feature>
<dbReference type="Pfam" id="PF01554">
    <property type="entry name" value="MatE"/>
    <property type="match status" value="1"/>
</dbReference>
<gene>
    <name evidence="7" type="ORF">OHU27_24550</name>
</gene>
<evidence type="ECO:0000256" key="3">
    <source>
        <dbReference type="ARBA" id="ARBA00020268"/>
    </source>
</evidence>
<feature type="transmembrane region" description="Helical" evidence="6">
    <location>
        <begin position="191"/>
        <end position="215"/>
    </location>
</feature>
<organism evidence="7 8">
    <name type="scientific">Streptomyces nigra</name>
    <dbReference type="NCBI Taxonomy" id="1827580"/>
    <lineage>
        <taxon>Bacteria</taxon>
        <taxon>Bacillati</taxon>
        <taxon>Actinomycetota</taxon>
        <taxon>Actinomycetes</taxon>
        <taxon>Kitasatosporales</taxon>
        <taxon>Streptomycetaceae</taxon>
        <taxon>Streptomyces</taxon>
    </lineage>
</organism>
<evidence type="ECO:0000256" key="5">
    <source>
        <dbReference type="ARBA" id="ARBA00031636"/>
    </source>
</evidence>
<name>A0ABZ1IZW5_9ACTN</name>
<keyword evidence="6" id="KW-0472">Membrane</keyword>
<feature type="transmembrane region" description="Helical" evidence="6">
    <location>
        <begin position="136"/>
        <end position="157"/>
    </location>
</feature>
<dbReference type="EMBL" id="CP108125">
    <property type="protein sequence ID" value="WTO85426.1"/>
    <property type="molecule type" value="Genomic_DNA"/>
</dbReference>
<comment type="similarity">
    <text evidence="2">Belongs to the multi antimicrobial extrusion (MATE) (TC 2.A.66.1) family.</text>
</comment>
<reference evidence="7 8" key="1">
    <citation type="submission" date="2022-10" db="EMBL/GenBank/DDBJ databases">
        <title>The complete genomes of actinobacterial strains from the NBC collection.</title>
        <authorList>
            <person name="Joergensen T.S."/>
            <person name="Alvarez Arevalo M."/>
            <person name="Sterndorff E.B."/>
            <person name="Faurdal D."/>
            <person name="Vuksanovic O."/>
            <person name="Mourched A.-S."/>
            <person name="Charusanti P."/>
            <person name="Shaw S."/>
            <person name="Blin K."/>
            <person name="Weber T."/>
        </authorList>
    </citation>
    <scope>NUCLEOTIDE SEQUENCE [LARGE SCALE GENOMIC DNA]</scope>
    <source>
        <strain evidence="7 8">NBC_00206</strain>
    </source>
</reference>
<keyword evidence="4" id="KW-0813">Transport</keyword>